<organism evidence="2 3">
    <name type="scientific">Echinococcus granulosus</name>
    <name type="common">Hydatid tapeworm</name>
    <dbReference type="NCBI Taxonomy" id="6210"/>
    <lineage>
        <taxon>Eukaryota</taxon>
        <taxon>Metazoa</taxon>
        <taxon>Spiralia</taxon>
        <taxon>Lophotrochozoa</taxon>
        <taxon>Platyhelminthes</taxon>
        <taxon>Cestoda</taxon>
        <taxon>Eucestoda</taxon>
        <taxon>Cyclophyllidea</taxon>
        <taxon>Taeniidae</taxon>
        <taxon>Echinococcus</taxon>
        <taxon>Echinococcus granulosus group</taxon>
    </lineage>
</organism>
<reference evidence="2 3" key="1">
    <citation type="journal article" date="2013" name="Nat. Genet.">
        <title>The genome of the hydatid tapeworm Echinococcus granulosus.</title>
        <authorList>
            <person name="Zheng H."/>
            <person name="Zhang W."/>
            <person name="Zhang L."/>
            <person name="Zhang Z."/>
            <person name="Li J."/>
            <person name="Lu G."/>
            <person name="Zhu Y."/>
            <person name="Wang Y."/>
            <person name="Huang Y."/>
            <person name="Liu J."/>
            <person name="Kang H."/>
            <person name="Chen J."/>
            <person name="Wang L."/>
            <person name="Chen A."/>
            <person name="Yu S."/>
            <person name="Gao Z."/>
            <person name="Jin L."/>
            <person name="Gu W."/>
            <person name="Wang Z."/>
            <person name="Zhao L."/>
            <person name="Shi B."/>
            <person name="Wen H."/>
            <person name="Lin R."/>
            <person name="Jones M.K."/>
            <person name="Brejova B."/>
            <person name="Vinar T."/>
            <person name="Zhao G."/>
            <person name="McManus D.P."/>
            <person name="Chen Z."/>
            <person name="Zhou Y."/>
            <person name="Wang S."/>
        </authorList>
    </citation>
    <scope>NUCLEOTIDE SEQUENCE [LARGE SCALE GENOMIC DNA]</scope>
</reference>
<evidence type="ECO:0000313" key="2">
    <source>
        <dbReference type="EMBL" id="EUB60431.1"/>
    </source>
</evidence>
<name>W6UH96_ECHGR</name>
<accession>W6UH96</accession>
<keyword evidence="1" id="KW-0472">Membrane</keyword>
<evidence type="ECO:0000313" key="3">
    <source>
        <dbReference type="Proteomes" id="UP000019149"/>
    </source>
</evidence>
<sequence>MDLTLHDSLGIHCRISHIVQHLFFSLRVVKNIFLFSILPKMQLLNYTINFVYIDQMQKLRRQFGATRDFSKGN</sequence>
<keyword evidence="1" id="KW-1133">Transmembrane helix</keyword>
<protein>
    <submittedName>
        <fullName evidence="2">Uncharacterized protein</fullName>
    </submittedName>
</protein>
<feature type="transmembrane region" description="Helical" evidence="1">
    <location>
        <begin position="32"/>
        <end position="53"/>
    </location>
</feature>
<dbReference type="Proteomes" id="UP000019149">
    <property type="component" value="Unassembled WGS sequence"/>
</dbReference>
<dbReference type="CTD" id="36340340"/>
<dbReference type="EMBL" id="APAU02000030">
    <property type="protein sequence ID" value="EUB60431.1"/>
    <property type="molecule type" value="Genomic_DNA"/>
</dbReference>
<proteinExistence type="predicted"/>
<keyword evidence="1" id="KW-0812">Transmembrane</keyword>
<dbReference type="RefSeq" id="XP_024351627.1">
    <property type="nucleotide sequence ID" value="XM_024493874.1"/>
</dbReference>
<gene>
    <name evidence="2" type="ORF">EGR_04625</name>
</gene>
<dbReference type="KEGG" id="egl:EGR_04625"/>
<keyword evidence="3" id="KW-1185">Reference proteome</keyword>
<dbReference type="GeneID" id="36340340"/>
<evidence type="ECO:0000256" key="1">
    <source>
        <dbReference type="SAM" id="Phobius"/>
    </source>
</evidence>
<dbReference type="AlphaFoldDB" id="W6UH96"/>
<comment type="caution">
    <text evidence="2">The sequence shown here is derived from an EMBL/GenBank/DDBJ whole genome shotgun (WGS) entry which is preliminary data.</text>
</comment>